<organism evidence="2 3">
    <name type="scientific">Micromonospora rhizosphaerae</name>
    <dbReference type="NCBI Taxonomy" id="568872"/>
    <lineage>
        <taxon>Bacteria</taxon>
        <taxon>Bacillati</taxon>
        <taxon>Actinomycetota</taxon>
        <taxon>Actinomycetes</taxon>
        <taxon>Micromonosporales</taxon>
        <taxon>Micromonosporaceae</taxon>
        <taxon>Micromonospora</taxon>
    </lineage>
</organism>
<evidence type="ECO:0000313" key="2">
    <source>
        <dbReference type="EMBL" id="SCL29770.1"/>
    </source>
</evidence>
<dbReference type="InterPro" id="IPR002909">
    <property type="entry name" value="IPT_dom"/>
</dbReference>
<gene>
    <name evidence="2" type="ORF">GA0070624_3947</name>
</gene>
<dbReference type="SUPFAM" id="SSF81296">
    <property type="entry name" value="E set domains"/>
    <property type="match status" value="1"/>
</dbReference>
<dbReference type="InterPro" id="IPR014756">
    <property type="entry name" value="Ig_E-set"/>
</dbReference>
<feature type="domain" description="IPT/TIG" evidence="1">
    <location>
        <begin position="96"/>
        <end position="171"/>
    </location>
</feature>
<dbReference type="Pfam" id="PF01833">
    <property type="entry name" value="TIG"/>
    <property type="match status" value="1"/>
</dbReference>
<name>A0A1C6SJM9_9ACTN</name>
<reference evidence="3" key="1">
    <citation type="submission" date="2016-06" db="EMBL/GenBank/DDBJ databases">
        <authorList>
            <person name="Varghese N."/>
            <person name="Submissions Spin"/>
        </authorList>
    </citation>
    <scope>NUCLEOTIDE SEQUENCE [LARGE SCALE GENOMIC DNA]</scope>
    <source>
        <strain evidence="3">DSM 45431</strain>
    </source>
</reference>
<evidence type="ECO:0000259" key="1">
    <source>
        <dbReference type="Pfam" id="PF01833"/>
    </source>
</evidence>
<dbReference type="Gene3D" id="2.60.40.10">
    <property type="entry name" value="Immunoglobulins"/>
    <property type="match status" value="1"/>
</dbReference>
<dbReference type="GO" id="GO:0005975">
    <property type="term" value="P:carbohydrate metabolic process"/>
    <property type="evidence" value="ECO:0007669"/>
    <property type="project" value="UniProtKB-ARBA"/>
</dbReference>
<dbReference type="Proteomes" id="UP000199413">
    <property type="component" value="Unassembled WGS sequence"/>
</dbReference>
<protein>
    <submittedName>
        <fullName evidence="2">IPT/TIG domain-containing protein</fullName>
    </submittedName>
</protein>
<dbReference type="CDD" id="cd00102">
    <property type="entry name" value="IPT"/>
    <property type="match status" value="1"/>
</dbReference>
<dbReference type="EMBL" id="FMHV01000002">
    <property type="protein sequence ID" value="SCL29770.1"/>
    <property type="molecule type" value="Genomic_DNA"/>
</dbReference>
<evidence type="ECO:0000313" key="3">
    <source>
        <dbReference type="Proteomes" id="UP000199413"/>
    </source>
</evidence>
<accession>A0A1C6SJM9</accession>
<dbReference type="InterPro" id="IPR013783">
    <property type="entry name" value="Ig-like_fold"/>
</dbReference>
<dbReference type="AlphaFoldDB" id="A0A1C6SJM9"/>
<keyword evidence="3" id="KW-1185">Reference proteome</keyword>
<proteinExistence type="predicted"/>
<sequence>MRIDQNFSSATQEEKELYLAAGHACLAVRSNSMSDWADASAHLASAPPPDTEHCMNAAVRRLVTALLAAHGEHPTEQVRVIDPPARTTACPYRFDGFAPRSGPTAGGTKVRLFGDGFWLEHQLYVGDEPVTLSYEDGGYYFVTPPTDTSGAVTLTFNPGAHQLSPPYPFTYLG</sequence>